<evidence type="ECO:0000313" key="2">
    <source>
        <dbReference type="Proteomes" id="UP001165383"/>
    </source>
</evidence>
<dbReference type="Pfam" id="PF02566">
    <property type="entry name" value="OsmC"/>
    <property type="match status" value="1"/>
</dbReference>
<keyword evidence="2" id="KW-1185">Reference proteome</keyword>
<organism evidence="1 2">
    <name type="scientific">Sphingomonas brevis</name>
    <dbReference type="NCBI Taxonomy" id="2908206"/>
    <lineage>
        <taxon>Bacteria</taxon>
        <taxon>Pseudomonadati</taxon>
        <taxon>Pseudomonadota</taxon>
        <taxon>Alphaproteobacteria</taxon>
        <taxon>Sphingomonadales</taxon>
        <taxon>Sphingomonadaceae</taxon>
        <taxon>Sphingomonas</taxon>
    </lineage>
</organism>
<dbReference type="SUPFAM" id="SSF82784">
    <property type="entry name" value="OsmC-like"/>
    <property type="match status" value="1"/>
</dbReference>
<protein>
    <submittedName>
        <fullName evidence="1">OsmC family protein</fullName>
    </submittedName>
</protein>
<reference evidence="1" key="1">
    <citation type="submission" date="2022-05" db="EMBL/GenBank/DDBJ databases">
        <authorList>
            <person name="Jo J.-H."/>
            <person name="Im W.-T."/>
        </authorList>
    </citation>
    <scope>NUCLEOTIDE SEQUENCE</scope>
    <source>
        <strain evidence="1">RB56-2</strain>
    </source>
</reference>
<evidence type="ECO:0000313" key="1">
    <source>
        <dbReference type="EMBL" id="MCL6741962.1"/>
    </source>
</evidence>
<name>A0ABT0SC45_9SPHN</name>
<gene>
    <name evidence="1" type="ORF">LZ518_12565</name>
</gene>
<dbReference type="PANTHER" id="PTHR42830">
    <property type="entry name" value="OSMOTICALLY INDUCIBLE FAMILY PROTEIN"/>
    <property type="match status" value="1"/>
</dbReference>
<dbReference type="RefSeq" id="WP_249916318.1">
    <property type="nucleotide sequence ID" value="NZ_JAMGBB010000001.1"/>
</dbReference>
<dbReference type="InterPro" id="IPR015946">
    <property type="entry name" value="KH_dom-like_a/b"/>
</dbReference>
<dbReference type="Proteomes" id="UP001165383">
    <property type="component" value="Unassembled WGS sequence"/>
</dbReference>
<dbReference type="PANTHER" id="PTHR42830:SF2">
    <property type="entry name" value="OSMC_OHR FAMILY PROTEIN"/>
    <property type="match status" value="1"/>
</dbReference>
<dbReference type="InterPro" id="IPR036102">
    <property type="entry name" value="OsmC/Ohrsf"/>
</dbReference>
<dbReference type="EMBL" id="JAMGBB010000001">
    <property type="protein sequence ID" value="MCL6741962.1"/>
    <property type="molecule type" value="Genomic_DNA"/>
</dbReference>
<accession>A0ABT0SC45</accession>
<dbReference type="InterPro" id="IPR052707">
    <property type="entry name" value="OsmC_Ohr_Peroxiredoxin"/>
</dbReference>
<dbReference type="Gene3D" id="3.30.300.20">
    <property type="match status" value="1"/>
</dbReference>
<comment type="caution">
    <text evidence="1">The sequence shown here is derived from an EMBL/GenBank/DDBJ whole genome shotgun (WGS) entry which is preliminary data.</text>
</comment>
<proteinExistence type="predicted"/>
<dbReference type="InterPro" id="IPR003718">
    <property type="entry name" value="OsmC/Ohr_fam"/>
</dbReference>
<sequence>MAKHYATIRWFSSPGEDFAKGQYSRAHSWNFDGLANVAASASPHIVPMPWANPDAVDPEEGFVASVSSCHMLFFLDFARRAGVIVTSYDDEAEGEMSQGSDGKTRITRITLRPRIAYGDVAPTEEMLEDLHHKAHEACFIANSITSEVVIEPR</sequence>